<evidence type="ECO:0000259" key="1">
    <source>
        <dbReference type="Pfam" id="PF23859"/>
    </source>
</evidence>
<dbReference type="Gene3D" id="3.20.20.105">
    <property type="entry name" value="Queuine tRNA-ribosyltransferase-like"/>
    <property type="match status" value="1"/>
</dbReference>
<proteinExistence type="predicted"/>
<protein>
    <recommendedName>
        <fullName evidence="1">DeoxyPurine in DNA protein A domain-containing protein</fullName>
    </recommendedName>
</protein>
<evidence type="ECO:0000313" key="3">
    <source>
        <dbReference type="Proteomes" id="UP001629249"/>
    </source>
</evidence>
<dbReference type="Proteomes" id="UP001629249">
    <property type="component" value="Unassembled WGS sequence"/>
</dbReference>
<reference evidence="2 3" key="1">
    <citation type="journal article" date="2024" name="Chem. Sci.">
        <title>Discovery of megapolipeptins by genome mining of a Burkholderiales bacteria collection.</title>
        <authorList>
            <person name="Paulo B.S."/>
            <person name="Recchia M.J.J."/>
            <person name="Lee S."/>
            <person name="Fergusson C.H."/>
            <person name="Romanowski S.B."/>
            <person name="Hernandez A."/>
            <person name="Krull N."/>
            <person name="Liu D.Y."/>
            <person name="Cavanagh H."/>
            <person name="Bos A."/>
            <person name="Gray C.A."/>
            <person name="Murphy B.T."/>
            <person name="Linington R.G."/>
            <person name="Eustaquio A.S."/>
        </authorList>
    </citation>
    <scope>NUCLEOTIDE SEQUENCE [LARGE SCALE GENOMIC DNA]</scope>
    <source>
        <strain evidence="2 3">RL16-012-BIC-B</strain>
    </source>
</reference>
<dbReference type="Pfam" id="PF23859">
    <property type="entry name" value="DpdA"/>
    <property type="match status" value="1"/>
</dbReference>
<evidence type="ECO:0000313" key="2">
    <source>
        <dbReference type="EMBL" id="MFL9886852.1"/>
    </source>
</evidence>
<keyword evidence="3" id="KW-1185">Reference proteome</keyword>
<comment type="caution">
    <text evidence="2">The sequence shown here is derived from an EMBL/GenBank/DDBJ whole genome shotgun (WGS) entry which is preliminary data.</text>
</comment>
<gene>
    <name evidence="2" type="ORF">PQR66_27685</name>
</gene>
<dbReference type="EMBL" id="JAQQFN010000023">
    <property type="protein sequence ID" value="MFL9886852.1"/>
    <property type="molecule type" value="Genomic_DNA"/>
</dbReference>
<sequence length="326" mass="36062">MDLDYCPGNGMPLFQRNAHIDDGLLVRVGIPHSGGRLAFHAFNEGYAAMVSASAFWDASKQRFRIPVATDLTELDFALDSAGYTAMMLWKAKGAQRGIAGVYPWTFEEYVELASFAGAAWVAQPDLCCEPAIAANQHEVDFRIDATASLLEGFLRVVYAWQNELARTSSADVVRNMIRIPVPVLQGWTVDCYKRSLDLMMQVWQRWEPWLAPPVLIGLGSVCRRDLTDRKHGLYAILAGLEGHLPPGVKLHLFGVKGPCLSEIKMYDWIASADSMAFDFSARVKARQRGISNSVAHRSAEMSRWMDGALDRAAPAAGDQFRLPLAA</sequence>
<organism evidence="2 3">
    <name type="scientific">Paraburkholderia agricolaris</name>
    <dbReference type="NCBI Taxonomy" id="2152888"/>
    <lineage>
        <taxon>Bacteria</taxon>
        <taxon>Pseudomonadati</taxon>
        <taxon>Pseudomonadota</taxon>
        <taxon>Betaproteobacteria</taxon>
        <taxon>Burkholderiales</taxon>
        <taxon>Burkholderiaceae</taxon>
        <taxon>Paraburkholderia</taxon>
    </lineage>
</organism>
<dbReference type="InterPro" id="IPR055645">
    <property type="entry name" value="DpdA"/>
</dbReference>
<dbReference type="RefSeq" id="WP_408330636.1">
    <property type="nucleotide sequence ID" value="NZ_JAQQFH010000015.1"/>
</dbReference>
<dbReference type="InterPro" id="IPR036511">
    <property type="entry name" value="TGT-like_sf"/>
</dbReference>
<accession>A0ABW8ZUE9</accession>
<feature type="domain" description="DeoxyPurine in DNA protein A" evidence="1">
    <location>
        <begin position="63"/>
        <end position="293"/>
    </location>
</feature>
<dbReference type="SUPFAM" id="SSF51713">
    <property type="entry name" value="tRNA-guanine transglycosylase"/>
    <property type="match status" value="1"/>
</dbReference>
<name>A0ABW8ZUE9_9BURK</name>